<keyword evidence="5 8" id="KW-0732">Signal</keyword>
<accession>A0A1I3J593</accession>
<evidence type="ECO:0000313" key="10">
    <source>
        <dbReference type="Proteomes" id="UP000198670"/>
    </source>
</evidence>
<gene>
    <name evidence="9" type="ORF">SAMN05444682_104326</name>
</gene>
<comment type="similarity">
    <text evidence="2">Belongs to the OmpP1/FadL family.</text>
</comment>
<protein>
    <recommendedName>
        <fullName evidence="11">Outer membrane protein transport protein (OMPP1/FadL/TodX)</fullName>
    </recommendedName>
</protein>
<dbReference type="OrthoDB" id="9765571at2"/>
<proteinExistence type="inferred from homology"/>
<evidence type="ECO:0008006" key="11">
    <source>
        <dbReference type="Google" id="ProtNLM"/>
    </source>
</evidence>
<evidence type="ECO:0000256" key="5">
    <source>
        <dbReference type="ARBA" id="ARBA00022729"/>
    </source>
</evidence>
<feature type="signal peptide" evidence="8">
    <location>
        <begin position="1"/>
        <end position="23"/>
    </location>
</feature>
<dbReference type="EMBL" id="FOQO01000004">
    <property type="protein sequence ID" value="SFI55491.1"/>
    <property type="molecule type" value="Genomic_DNA"/>
</dbReference>
<comment type="subcellular location">
    <subcellularLocation>
        <location evidence="1">Cell outer membrane</location>
        <topology evidence="1">Multi-pass membrane protein</topology>
    </subcellularLocation>
</comment>
<evidence type="ECO:0000256" key="4">
    <source>
        <dbReference type="ARBA" id="ARBA00022692"/>
    </source>
</evidence>
<dbReference type="GO" id="GO:0009279">
    <property type="term" value="C:cell outer membrane"/>
    <property type="evidence" value="ECO:0007669"/>
    <property type="project" value="UniProtKB-SubCell"/>
</dbReference>
<dbReference type="PROSITE" id="PS51257">
    <property type="entry name" value="PROKAR_LIPOPROTEIN"/>
    <property type="match status" value="1"/>
</dbReference>
<evidence type="ECO:0000256" key="8">
    <source>
        <dbReference type="SAM" id="SignalP"/>
    </source>
</evidence>
<evidence type="ECO:0000256" key="3">
    <source>
        <dbReference type="ARBA" id="ARBA00022452"/>
    </source>
</evidence>
<dbReference type="Proteomes" id="UP000198670">
    <property type="component" value="Unassembled WGS sequence"/>
</dbReference>
<name>A0A1I3J593_9SPHI</name>
<keyword evidence="3" id="KW-1134">Transmembrane beta strand</keyword>
<dbReference type="STRING" id="1477437.SAMN05444682_104326"/>
<dbReference type="SUPFAM" id="SSF56935">
    <property type="entry name" value="Porins"/>
    <property type="match status" value="1"/>
</dbReference>
<evidence type="ECO:0000256" key="7">
    <source>
        <dbReference type="ARBA" id="ARBA00023237"/>
    </source>
</evidence>
<keyword evidence="6" id="KW-0472">Membrane</keyword>
<keyword evidence="7" id="KW-0998">Cell outer membrane</keyword>
<dbReference type="RefSeq" id="WP_090626571.1">
    <property type="nucleotide sequence ID" value="NZ_FOQO01000004.1"/>
</dbReference>
<organism evidence="9 10">
    <name type="scientific">Parapedobacter indicus</name>
    <dbReference type="NCBI Taxonomy" id="1477437"/>
    <lineage>
        <taxon>Bacteria</taxon>
        <taxon>Pseudomonadati</taxon>
        <taxon>Bacteroidota</taxon>
        <taxon>Sphingobacteriia</taxon>
        <taxon>Sphingobacteriales</taxon>
        <taxon>Sphingobacteriaceae</taxon>
        <taxon>Parapedobacter</taxon>
    </lineage>
</organism>
<evidence type="ECO:0000256" key="6">
    <source>
        <dbReference type="ARBA" id="ARBA00023136"/>
    </source>
</evidence>
<dbReference type="PANTHER" id="PTHR35093:SF8">
    <property type="entry name" value="OUTER MEMBRANE PROTEIN NMB0088-RELATED"/>
    <property type="match status" value="1"/>
</dbReference>
<dbReference type="AlphaFoldDB" id="A0A1I3J593"/>
<keyword evidence="4" id="KW-0812">Transmembrane</keyword>
<reference evidence="9 10" key="1">
    <citation type="submission" date="2016-10" db="EMBL/GenBank/DDBJ databases">
        <authorList>
            <person name="de Groot N.N."/>
        </authorList>
    </citation>
    <scope>NUCLEOTIDE SEQUENCE [LARGE SCALE GENOMIC DNA]</scope>
    <source>
        <strain evidence="9 10">RK1</strain>
    </source>
</reference>
<evidence type="ECO:0000256" key="2">
    <source>
        <dbReference type="ARBA" id="ARBA00008163"/>
    </source>
</evidence>
<evidence type="ECO:0000256" key="1">
    <source>
        <dbReference type="ARBA" id="ARBA00004571"/>
    </source>
</evidence>
<evidence type="ECO:0000313" key="9">
    <source>
        <dbReference type="EMBL" id="SFI55491.1"/>
    </source>
</evidence>
<dbReference type="GO" id="GO:0015483">
    <property type="term" value="F:long-chain fatty acid transporting porin activity"/>
    <property type="evidence" value="ECO:0007669"/>
    <property type="project" value="TreeGrafter"/>
</dbReference>
<dbReference type="InterPro" id="IPR005017">
    <property type="entry name" value="OMPP1/FadL/TodX"/>
</dbReference>
<dbReference type="PANTHER" id="PTHR35093">
    <property type="entry name" value="OUTER MEMBRANE PROTEIN NMB0088-RELATED"/>
    <property type="match status" value="1"/>
</dbReference>
<dbReference type="Gene3D" id="2.40.160.60">
    <property type="entry name" value="Outer membrane protein transport protein (OMPP1/FadL/TodX)"/>
    <property type="match status" value="1"/>
</dbReference>
<feature type="chain" id="PRO_5011447258" description="Outer membrane protein transport protein (OMPP1/FadL/TodX)" evidence="8">
    <location>
        <begin position="24"/>
        <end position="514"/>
    </location>
</feature>
<keyword evidence="10" id="KW-1185">Reference proteome</keyword>
<sequence>MTKSAYIPLSLLLLSCSLTYVKAQSLDEFLRFTQPEQGASARFKALGNAQTALGGDLSSISGNPAGLGFFSQSDIGLSFDFSSDMNKALYFGTNSKNNVDKLGINQAAAVFHIPMRKAQGSNLSSGWLNFNIGIGYHRTNNFNSTMGFTGVNNESSYSDFMVLEDGFLAGDIGWQFGMVDENAAGELVPMTTLDNLQTAFYREEGHQSETNLSFGANYGNKFYIGASIGFTRVNYRMNRLFTEEGSIENYGYIFSQNPNSRFVNPATDGYDTYNPLLESDFVFDDESWSNTSGNGVNAKLGVIFKPVPQLNIGVTAMTPTWYNLTNDYKDYFGITNYLTDGTDNSDESPSDPVYYDYNLRTPYKLSAGLAYIFEAGGLLSADIDYVDYASMSMSSSDASYDQDFNDGIADTYTNAVNVRVGGEYMIAPQFMVRAGYGYMGSPYSDESIDYSGQTVSGGLGYRINNVYVDLTYQNFQRSYNMIPYLLDDAAGQYSPVVEVKNQRHNVLLSVGLKF</sequence>